<sequence length="1100" mass="121516">MTLSLFAISVTGAFAQAVGSDFKVGEITYTVTKNDLQHHSDNFVSVAHIDGKGDVTVPSTVTHPENHEVYKVKESTNWTSCSDDITSLTFSEGYTTMNDGCYRCAKSLKKVTLPASFTSLGKNCFENCPAFVEYKVADGNPTYSNNADGWLISKDAKTLVSFPSGKQGNVNIPEGITTLAPTAFMVCKKVEKITLPSTLTKIDQTLSASFFAVGTWFEVSTANPAFQSINGVLCSKDGKTLVTFPAHYAKEKLTDGKYTVPASVETINSEAFCQTEDYLKAVDLSNTKTLEKEAFNWANGLESVTIGRYVSDIKGGAFLSCPVLKRFTVDENNVTYSGKDDIIYSKNQEKLILCPTAKEGKYDIPEGTKSVEEKAFYNSHLKKVNFPSSLESIGNESFRFSYLEQLDFGENSHLKHIGSVAFSDCKDLTGNVTIPATVEVAEGQLFNYTKISSIHIAAGSKLKQIAWGGFMYMGELEQFIFDGENSLESIGERAFDGDSKLKKIEIPSGVTTIDNSAFINTPSLETVTFKEPATITSIGKGAFGNSGIKSITLPESVKEIKEQAFDNCKNLKTIRIPKNVNNIETGAFNFCEKLENFDVSPDNETYSSVDGILCSKDKKTLKTFPAGKADSRYTSLPYFEKIGAYAFYNSKNITNITIPRTVTTIDTRAFALCDNLSSLSFMGKDNVPELSENIMYSSPKPGNVYIYVRKAWYENDANKATVETYNGIFKEVHPSFIVESGYDRGLEFFPTSNTAAGVVSFAEPRMSVIIQKTATEKAYTDKYNKQWNEKTYDVSAILDFAFEASTPSVKMVTVLADISNIGVEAFRAPTLNELYFVGDVPATLSSTAYNLPDKYPFKEGLTVYVKQSKQNDYGYKWNVDGHGVCFQWQIPAKTLASRATACYPFDVVYDNTKDVKPYVTLRLDPNNFNARHLQDGTAFVWSRSIDDYTVPAFQPVLLVSKQSANVESYCQMKETQNAAAIDKTGYTDYMLGTVEDTHLENKDGYTLYGLSKSGLFKKIAAAGNNLTWFKAYLKIPNTDIPAGAKSIAFLFEDENNTTDIQELNTAAETGKAPYYDLNGIKVEKPQHGIYIHNNKKVVIK</sequence>
<dbReference type="Proteomes" id="UP000255469">
    <property type="component" value="Unassembled WGS sequence"/>
</dbReference>
<evidence type="ECO:0000313" key="1">
    <source>
        <dbReference type="EMBL" id="SUB86690.1"/>
    </source>
</evidence>
<reference evidence="1 2" key="1">
    <citation type="submission" date="2018-06" db="EMBL/GenBank/DDBJ databases">
        <authorList>
            <consortium name="Pathogen Informatics"/>
            <person name="Doyle S."/>
        </authorList>
    </citation>
    <scope>NUCLEOTIDE SEQUENCE [LARGE SCALE GENOMIC DNA]</scope>
    <source>
        <strain evidence="1 2">NCTC13067</strain>
    </source>
</reference>
<organism evidence="1 2">
    <name type="scientific">Prevotella denticola</name>
    <dbReference type="NCBI Taxonomy" id="28129"/>
    <lineage>
        <taxon>Bacteria</taxon>
        <taxon>Pseudomonadati</taxon>
        <taxon>Bacteroidota</taxon>
        <taxon>Bacteroidia</taxon>
        <taxon>Bacteroidales</taxon>
        <taxon>Prevotellaceae</taxon>
        <taxon>Prevotella</taxon>
    </lineage>
</organism>
<dbReference type="AlphaFoldDB" id="A0A379E2M8"/>
<dbReference type="InterPro" id="IPR053139">
    <property type="entry name" value="Surface_bspA-like"/>
</dbReference>
<dbReference type="PANTHER" id="PTHR45661:SF3">
    <property type="entry name" value="IG-LIKE DOMAIN-CONTAINING PROTEIN"/>
    <property type="match status" value="1"/>
</dbReference>
<proteinExistence type="predicted"/>
<dbReference type="Gene3D" id="3.80.10.10">
    <property type="entry name" value="Ribonuclease Inhibitor"/>
    <property type="match status" value="4"/>
</dbReference>
<gene>
    <name evidence="1" type="ORF">NCTC13067_00337</name>
</gene>
<evidence type="ECO:0000313" key="2">
    <source>
        <dbReference type="Proteomes" id="UP000255469"/>
    </source>
</evidence>
<dbReference type="InterPro" id="IPR032675">
    <property type="entry name" value="LRR_dom_sf"/>
</dbReference>
<name>A0A379E2M8_9BACT</name>
<dbReference type="Pfam" id="PF13306">
    <property type="entry name" value="LRR_5"/>
    <property type="match status" value="6"/>
</dbReference>
<dbReference type="EMBL" id="UGTM01000001">
    <property type="protein sequence ID" value="SUB86690.1"/>
    <property type="molecule type" value="Genomic_DNA"/>
</dbReference>
<dbReference type="SUPFAM" id="SSF52058">
    <property type="entry name" value="L domain-like"/>
    <property type="match status" value="2"/>
</dbReference>
<protein>
    <recommendedName>
        <fullName evidence="3">Leucine-rich repeat domain-containing protein</fullName>
    </recommendedName>
</protein>
<accession>A0A379E2M8</accession>
<evidence type="ECO:0008006" key="3">
    <source>
        <dbReference type="Google" id="ProtNLM"/>
    </source>
</evidence>
<dbReference type="InterPro" id="IPR026906">
    <property type="entry name" value="LRR_5"/>
</dbReference>
<dbReference type="PANTHER" id="PTHR45661">
    <property type="entry name" value="SURFACE ANTIGEN"/>
    <property type="match status" value="1"/>
</dbReference>